<keyword evidence="4" id="KW-1003">Cell membrane</keyword>
<dbReference type="OrthoDB" id="9807274at2"/>
<dbReference type="PANTHER" id="PTHR42718">
    <property type="entry name" value="MAJOR FACILITATOR SUPERFAMILY MULTIDRUG TRANSPORTER MFSC"/>
    <property type="match status" value="1"/>
</dbReference>
<feature type="transmembrane region" description="Helical" evidence="8">
    <location>
        <begin position="327"/>
        <end position="346"/>
    </location>
</feature>
<proteinExistence type="inferred from homology"/>
<feature type="transmembrane region" description="Helical" evidence="8">
    <location>
        <begin position="162"/>
        <end position="182"/>
    </location>
</feature>
<feature type="transmembrane region" description="Helical" evidence="8">
    <location>
        <begin position="34"/>
        <end position="57"/>
    </location>
</feature>
<keyword evidence="7 8" id="KW-0472">Membrane</keyword>
<comment type="similarity">
    <text evidence="2">Belongs to the major facilitator superfamily. EmrB family.</text>
</comment>
<evidence type="ECO:0000259" key="9">
    <source>
        <dbReference type="PROSITE" id="PS50850"/>
    </source>
</evidence>
<evidence type="ECO:0000256" key="8">
    <source>
        <dbReference type="SAM" id="Phobius"/>
    </source>
</evidence>
<evidence type="ECO:0000256" key="5">
    <source>
        <dbReference type="ARBA" id="ARBA00022692"/>
    </source>
</evidence>
<feature type="transmembrane region" description="Helical" evidence="8">
    <location>
        <begin position="509"/>
        <end position="527"/>
    </location>
</feature>
<keyword evidence="11" id="KW-1185">Reference proteome</keyword>
<feature type="transmembrane region" description="Helical" evidence="8">
    <location>
        <begin position="101"/>
        <end position="125"/>
    </location>
</feature>
<sequence length="541" mass="58350">MEDKLSENDAANASGNTAAAKANRIVYPVGIEKWVLVITAISCAILELIDTTIVNVALREISGNIGATQTEIAWVVTSYGIANVIIIPLSSMLSNLFGRKIYFTGSVIIFTAASLMCGLSNSLWVLVFWRFVQGIGGGGLLSTAQSIIMGAFPPKELATGTAIFGVGVILGPTFGPVMGGFITDNFSWHWIFFVNIPIGVIAAMLSWRFVTDIPGVEKLKKIDWWGIVFLVIGIGSLQYVLEEGQAEDWFTSHEIVFFSITALAGIVAFVIRELSISYPAVNLRLYKSFNLAVGNMMNFVIGMVINGSVFIFPLFTQVALGWTATKQGAFMIPGALATSVGMMVVSRFINRGANPKHIMLGGLFMTSLFLILLSFSGPDSNESNFFWPFILRGVGAAFMMMPILGLAVAGLHGKELAQAAGLSNMLRQMGGAVGIAIINIYLDRSNADIHGNLISHISTYNDATNERLGAFTQMFSQAGYSTDGASQAAYSMVNGIVTKQQMLVSYNQGFGVLGVAVLFCIPIILLIRYNKKEKLQSVSDH</sequence>
<feature type="transmembrane region" description="Helical" evidence="8">
    <location>
        <begin position="389"/>
        <end position="413"/>
    </location>
</feature>
<feature type="transmembrane region" description="Helical" evidence="8">
    <location>
        <begin position="222"/>
        <end position="241"/>
    </location>
</feature>
<name>A0A2S5A6H0_9SPHI</name>
<feature type="domain" description="Major facilitator superfamily (MFS) profile" evidence="9">
    <location>
        <begin position="36"/>
        <end position="532"/>
    </location>
</feature>
<evidence type="ECO:0000313" key="11">
    <source>
        <dbReference type="Proteomes" id="UP000236893"/>
    </source>
</evidence>
<dbReference type="InterPro" id="IPR004638">
    <property type="entry name" value="EmrB-like"/>
</dbReference>
<dbReference type="Pfam" id="PF07690">
    <property type="entry name" value="MFS_1"/>
    <property type="match status" value="1"/>
</dbReference>
<dbReference type="SUPFAM" id="SSF103473">
    <property type="entry name" value="MFS general substrate transporter"/>
    <property type="match status" value="1"/>
</dbReference>
<organism evidence="10 11">
    <name type="scientific">Solitalea longa</name>
    <dbReference type="NCBI Taxonomy" id="2079460"/>
    <lineage>
        <taxon>Bacteria</taxon>
        <taxon>Pseudomonadati</taxon>
        <taxon>Bacteroidota</taxon>
        <taxon>Sphingobacteriia</taxon>
        <taxon>Sphingobacteriales</taxon>
        <taxon>Sphingobacteriaceae</taxon>
        <taxon>Solitalea</taxon>
    </lineage>
</organism>
<dbReference type="AlphaFoldDB" id="A0A2S5A6H0"/>
<evidence type="ECO:0000256" key="3">
    <source>
        <dbReference type="ARBA" id="ARBA00022448"/>
    </source>
</evidence>
<dbReference type="PROSITE" id="PS50850">
    <property type="entry name" value="MFS"/>
    <property type="match status" value="1"/>
</dbReference>
<dbReference type="PANTHER" id="PTHR42718:SF9">
    <property type="entry name" value="MAJOR FACILITATOR SUPERFAMILY MULTIDRUG TRANSPORTER MFSC"/>
    <property type="match status" value="1"/>
</dbReference>
<evidence type="ECO:0000256" key="7">
    <source>
        <dbReference type="ARBA" id="ARBA00023136"/>
    </source>
</evidence>
<dbReference type="Gene3D" id="1.20.1250.20">
    <property type="entry name" value="MFS general substrate transporter like domains"/>
    <property type="match status" value="1"/>
</dbReference>
<feature type="transmembrane region" description="Helical" evidence="8">
    <location>
        <begin position="253"/>
        <end position="271"/>
    </location>
</feature>
<dbReference type="InterPro" id="IPR011701">
    <property type="entry name" value="MFS"/>
</dbReference>
<feature type="transmembrane region" description="Helical" evidence="8">
    <location>
        <begin position="358"/>
        <end position="377"/>
    </location>
</feature>
<dbReference type="GO" id="GO:0022857">
    <property type="term" value="F:transmembrane transporter activity"/>
    <property type="evidence" value="ECO:0007669"/>
    <property type="project" value="InterPro"/>
</dbReference>
<dbReference type="EMBL" id="PQVF01000003">
    <property type="protein sequence ID" value="POY37887.1"/>
    <property type="molecule type" value="Genomic_DNA"/>
</dbReference>
<feature type="transmembrane region" description="Helical" evidence="8">
    <location>
        <begin position="188"/>
        <end position="210"/>
    </location>
</feature>
<comment type="caution">
    <text evidence="10">The sequence shown here is derived from an EMBL/GenBank/DDBJ whole genome shotgun (WGS) entry which is preliminary data.</text>
</comment>
<evidence type="ECO:0000256" key="2">
    <source>
        <dbReference type="ARBA" id="ARBA00008537"/>
    </source>
</evidence>
<feature type="transmembrane region" description="Helical" evidence="8">
    <location>
        <begin position="292"/>
        <end position="315"/>
    </location>
</feature>
<dbReference type="InterPro" id="IPR036259">
    <property type="entry name" value="MFS_trans_sf"/>
</dbReference>
<comment type="subcellular location">
    <subcellularLocation>
        <location evidence="1">Cell membrane</location>
        <topology evidence="1">Multi-pass membrane protein</topology>
    </subcellularLocation>
</comment>
<protein>
    <submittedName>
        <fullName evidence="10">MFS transporter</fullName>
    </submittedName>
</protein>
<dbReference type="RefSeq" id="WP_103788018.1">
    <property type="nucleotide sequence ID" value="NZ_PQVF01000003.1"/>
</dbReference>
<dbReference type="CDD" id="cd17503">
    <property type="entry name" value="MFS_LmrB_MDR_like"/>
    <property type="match status" value="1"/>
</dbReference>
<evidence type="ECO:0000256" key="6">
    <source>
        <dbReference type="ARBA" id="ARBA00022989"/>
    </source>
</evidence>
<dbReference type="InterPro" id="IPR020846">
    <property type="entry name" value="MFS_dom"/>
</dbReference>
<evidence type="ECO:0000256" key="1">
    <source>
        <dbReference type="ARBA" id="ARBA00004651"/>
    </source>
</evidence>
<evidence type="ECO:0000313" key="10">
    <source>
        <dbReference type="EMBL" id="POY37887.1"/>
    </source>
</evidence>
<dbReference type="GO" id="GO:0005886">
    <property type="term" value="C:plasma membrane"/>
    <property type="evidence" value="ECO:0007669"/>
    <property type="project" value="UniProtKB-SubCell"/>
</dbReference>
<evidence type="ECO:0000256" key="4">
    <source>
        <dbReference type="ARBA" id="ARBA00022475"/>
    </source>
</evidence>
<reference evidence="10 11" key="1">
    <citation type="submission" date="2018-01" db="EMBL/GenBank/DDBJ databases">
        <authorList>
            <person name="Gaut B.S."/>
            <person name="Morton B.R."/>
            <person name="Clegg M.T."/>
            <person name="Duvall M.R."/>
        </authorList>
    </citation>
    <scope>NUCLEOTIDE SEQUENCE [LARGE SCALE GENOMIC DNA]</scope>
    <source>
        <strain evidence="10 11">HR-AV</strain>
    </source>
</reference>
<keyword evidence="5 8" id="KW-0812">Transmembrane</keyword>
<feature type="transmembrane region" description="Helical" evidence="8">
    <location>
        <begin position="131"/>
        <end position="150"/>
    </location>
</feature>
<keyword evidence="3" id="KW-0813">Transport</keyword>
<feature type="transmembrane region" description="Helical" evidence="8">
    <location>
        <begin position="72"/>
        <end position="89"/>
    </location>
</feature>
<dbReference type="Gene3D" id="1.20.1720.10">
    <property type="entry name" value="Multidrug resistance protein D"/>
    <property type="match status" value="1"/>
</dbReference>
<dbReference type="NCBIfam" id="TIGR00711">
    <property type="entry name" value="efflux_EmrB"/>
    <property type="match status" value="1"/>
</dbReference>
<dbReference type="Proteomes" id="UP000236893">
    <property type="component" value="Unassembled WGS sequence"/>
</dbReference>
<gene>
    <name evidence="10" type="ORF">C3K47_04985</name>
</gene>
<accession>A0A2S5A6H0</accession>
<keyword evidence="6 8" id="KW-1133">Transmembrane helix</keyword>